<dbReference type="Pfam" id="PF01595">
    <property type="entry name" value="CNNM"/>
    <property type="match status" value="1"/>
</dbReference>
<dbReference type="SUPFAM" id="SSF54631">
    <property type="entry name" value="CBS-domain pair"/>
    <property type="match status" value="1"/>
</dbReference>
<evidence type="ECO:0000259" key="11">
    <source>
        <dbReference type="PROSITE" id="PS51371"/>
    </source>
</evidence>
<feature type="domain" description="CNNM transmembrane" evidence="12">
    <location>
        <begin position="1"/>
        <end position="194"/>
    </location>
</feature>
<keyword evidence="6 8" id="KW-0129">CBS domain</keyword>
<dbReference type="OrthoDB" id="9798188at2"/>
<dbReference type="PROSITE" id="PS51846">
    <property type="entry name" value="CNNM"/>
    <property type="match status" value="1"/>
</dbReference>
<dbReference type="InterPro" id="IPR044751">
    <property type="entry name" value="Ion_transp-like_CBS"/>
</dbReference>
<dbReference type="PROSITE" id="PS51371">
    <property type="entry name" value="CBS"/>
    <property type="match status" value="1"/>
</dbReference>
<evidence type="ECO:0000313" key="13">
    <source>
        <dbReference type="EMBL" id="KOS07703.1"/>
    </source>
</evidence>
<dbReference type="PANTHER" id="PTHR43099:SF5">
    <property type="entry name" value="HLYC_CORC FAMILY TRANSPORTER"/>
    <property type="match status" value="1"/>
</dbReference>
<keyword evidence="5 9" id="KW-1133">Transmembrane helix</keyword>
<dbReference type="InterPro" id="IPR046342">
    <property type="entry name" value="CBS_dom_sf"/>
</dbReference>
<dbReference type="Pfam" id="PF03471">
    <property type="entry name" value="CorC_HlyC"/>
    <property type="match status" value="1"/>
</dbReference>
<feature type="transmembrane region" description="Helical" evidence="10">
    <location>
        <begin position="55"/>
        <end position="83"/>
    </location>
</feature>
<dbReference type="STRING" id="1202724.AM493_17875"/>
<dbReference type="EMBL" id="LIYD01000005">
    <property type="protein sequence ID" value="KOS07703.1"/>
    <property type="molecule type" value="Genomic_DNA"/>
</dbReference>
<dbReference type="PATRIC" id="fig|1202724.3.peg.3712"/>
<comment type="caution">
    <text evidence="13">The sequence shown here is derived from an EMBL/GenBank/DDBJ whole genome shotgun (WGS) entry which is preliminary data.</text>
</comment>
<evidence type="ECO:0000259" key="12">
    <source>
        <dbReference type="PROSITE" id="PS51846"/>
    </source>
</evidence>
<comment type="subcellular location">
    <subcellularLocation>
        <location evidence="1">Cell membrane</location>
        <topology evidence="1">Multi-pass membrane protein</topology>
    </subcellularLocation>
</comment>
<name>A0A0M8MBJ3_9FLAO</name>
<keyword evidence="3 9" id="KW-0812">Transmembrane</keyword>
<sequence>MEAAVIIICLLLSAFFSGMEIAYVSANKVYLEVEKQQDAFLSKILSRLTQNPSRFVAAMLVGNSIALVIYSYYMGGVVLNWFAPHSLGWHKLLQLLLQTVIATAILLITAEFLPKVFFQVYANRIIKLLAVPAYGFYLLFSWVSKVVIGVSDFVLVKLFRTKAHRDTGLFSRGELGSYVTQQQAEEDEEADTEVQIFRNALVFSAVKAKAIMTPKTELAAVEINDTVDELRQLFLDTDYSKIVVYKDNPDNVVGYVHSFELFKNPPDVKSITLPVEKISGEVYIKELLTRLTRAGRSMAVVAGANDRAEGIVTVEDIIEELFGEIEDEHDNEETLVAEQQSGGAWLFSARYDVEVLNTQYGFNLPQSDLYSTLGGLIVHHCGGVPAVGHSISVGKYSLVIQQASAKYIELVKIVSQSV</sequence>
<evidence type="ECO:0000256" key="5">
    <source>
        <dbReference type="ARBA" id="ARBA00022989"/>
    </source>
</evidence>
<dbReference type="RefSeq" id="WP_054409417.1">
    <property type="nucleotide sequence ID" value="NZ_FOYA01000002.1"/>
</dbReference>
<dbReference type="Pfam" id="PF00571">
    <property type="entry name" value="CBS"/>
    <property type="match status" value="2"/>
</dbReference>
<dbReference type="InterPro" id="IPR036318">
    <property type="entry name" value="FAD-bd_PCMH-like_sf"/>
</dbReference>
<protein>
    <submittedName>
        <fullName evidence="13">Hemolysin</fullName>
    </submittedName>
</protein>
<dbReference type="AlphaFoldDB" id="A0A0M8MBJ3"/>
<evidence type="ECO:0000256" key="9">
    <source>
        <dbReference type="PROSITE-ProRule" id="PRU01193"/>
    </source>
</evidence>
<gene>
    <name evidence="13" type="ORF">AM493_17875</name>
</gene>
<feature type="transmembrane region" description="Helical" evidence="10">
    <location>
        <begin position="95"/>
        <end position="114"/>
    </location>
</feature>
<keyword evidence="2" id="KW-1003">Cell membrane</keyword>
<dbReference type="InterPro" id="IPR002550">
    <property type="entry name" value="CNNM"/>
</dbReference>
<reference evidence="13 14" key="1">
    <citation type="submission" date="2015-08" db="EMBL/GenBank/DDBJ databases">
        <title>Whole genome sequence of Flavobacterium akiainvivens IK-1T, from decaying Wikstroemia oahuensis, an endemic Hawaiian shrub.</title>
        <authorList>
            <person name="Wan X."/>
            <person name="Hou S."/>
            <person name="Saito J."/>
            <person name="Donachie S."/>
        </authorList>
    </citation>
    <scope>NUCLEOTIDE SEQUENCE [LARGE SCALE GENOMIC DNA]</scope>
    <source>
        <strain evidence="13 14">IK-1</strain>
    </source>
</reference>
<dbReference type="GO" id="GO:0005886">
    <property type="term" value="C:plasma membrane"/>
    <property type="evidence" value="ECO:0007669"/>
    <property type="project" value="UniProtKB-SubCell"/>
</dbReference>
<dbReference type="PANTHER" id="PTHR43099">
    <property type="entry name" value="UPF0053 PROTEIN YRKA"/>
    <property type="match status" value="1"/>
</dbReference>
<dbReference type="CDD" id="cd04590">
    <property type="entry name" value="CBS_pair_CorC_HlyC_assoc"/>
    <property type="match status" value="1"/>
</dbReference>
<evidence type="ECO:0000256" key="4">
    <source>
        <dbReference type="ARBA" id="ARBA00022737"/>
    </source>
</evidence>
<evidence type="ECO:0000256" key="2">
    <source>
        <dbReference type="ARBA" id="ARBA00022475"/>
    </source>
</evidence>
<evidence type="ECO:0000256" key="3">
    <source>
        <dbReference type="ARBA" id="ARBA00022692"/>
    </source>
</evidence>
<dbReference type="Gene3D" id="3.30.465.10">
    <property type="match status" value="1"/>
</dbReference>
<dbReference type="InterPro" id="IPR000644">
    <property type="entry name" value="CBS_dom"/>
</dbReference>
<dbReference type="SMART" id="SM01091">
    <property type="entry name" value="CorC_HlyC"/>
    <property type="match status" value="1"/>
</dbReference>
<organism evidence="13 14">
    <name type="scientific">Flavobacterium akiainvivens</name>
    <dbReference type="NCBI Taxonomy" id="1202724"/>
    <lineage>
        <taxon>Bacteria</taxon>
        <taxon>Pseudomonadati</taxon>
        <taxon>Bacteroidota</taxon>
        <taxon>Flavobacteriia</taxon>
        <taxon>Flavobacteriales</taxon>
        <taxon>Flavobacteriaceae</taxon>
        <taxon>Flavobacterium</taxon>
    </lineage>
</organism>
<dbReference type="GO" id="GO:0050660">
    <property type="term" value="F:flavin adenine dinucleotide binding"/>
    <property type="evidence" value="ECO:0007669"/>
    <property type="project" value="InterPro"/>
</dbReference>
<evidence type="ECO:0000256" key="8">
    <source>
        <dbReference type="PROSITE-ProRule" id="PRU00703"/>
    </source>
</evidence>
<proteinExistence type="predicted"/>
<evidence type="ECO:0000313" key="14">
    <source>
        <dbReference type="Proteomes" id="UP000037755"/>
    </source>
</evidence>
<keyword evidence="14" id="KW-1185">Reference proteome</keyword>
<feature type="transmembrane region" description="Helical" evidence="10">
    <location>
        <begin position="134"/>
        <end position="155"/>
    </location>
</feature>
<evidence type="ECO:0000256" key="7">
    <source>
        <dbReference type="ARBA" id="ARBA00023136"/>
    </source>
</evidence>
<feature type="domain" description="CBS" evidence="11">
    <location>
        <begin position="212"/>
        <end position="273"/>
    </location>
</feature>
<keyword evidence="7 9" id="KW-0472">Membrane</keyword>
<evidence type="ECO:0000256" key="6">
    <source>
        <dbReference type="ARBA" id="ARBA00023122"/>
    </source>
</evidence>
<accession>A0A0M8MBJ3</accession>
<dbReference type="Proteomes" id="UP000037755">
    <property type="component" value="Unassembled WGS sequence"/>
</dbReference>
<keyword evidence="4" id="KW-0677">Repeat</keyword>
<dbReference type="SUPFAM" id="SSF56176">
    <property type="entry name" value="FAD-binding/transporter-associated domain-like"/>
    <property type="match status" value="1"/>
</dbReference>
<dbReference type="InterPro" id="IPR016169">
    <property type="entry name" value="FAD-bd_PCMH_sub2"/>
</dbReference>
<dbReference type="Gene3D" id="3.10.580.10">
    <property type="entry name" value="CBS-domain"/>
    <property type="match status" value="1"/>
</dbReference>
<dbReference type="InterPro" id="IPR051676">
    <property type="entry name" value="UPF0053_domain"/>
</dbReference>
<evidence type="ECO:0000256" key="1">
    <source>
        <dbReference type="ARBA" id="ARBA00004651"/>
    </source>
</evidence>
<dbReference type="InterPro" id="IPR005170">
    <property type="entry name" value="Transptr-assoc_dom"/>
</dbReference>
<evidence type="ECO:0000256" key="10">
    <source>
        <dbReference type="SAM" id="Phobius"/>
    </source>
</evidence>